<dbReference type="AlphaFoldDB" id="A0A1I4V9E5"/>
<feature type="signal peptide" evidence="1">
    <location>
        <begin position="1"/>
        <end position="25"/>
    </location>
</feature>
<dbReference type="STRING" id="578942.SAMN05216289_101239"/>
<gene>
    <name evidence="3" type="ORF">SAMN05216289_101239</name>
</gene>
<evidence type="ECO:0000259" key="2">
    <source>
        <dbReference type="Pfam" id="PF12883"/>
    </source>
</evidence>
<sequence>MKGPGFFRVATFAAVACLTSVAAIAGGPDALPPEWRITRVISAPWVPGESPRMPLQAWVGKVVIFKAGSVEGPGVLRCGHAVLETANFSAESLFQGNLPAPAPQAAQALGIPHLPVAGVSLSCDTGIFEFHRVDSETLLLALDNQVLTLSHSPGTLASADSPEGRVQRLLEAHFGGDMGFTPANLKGQRRWFSRALDEAVMRYFARPAPADEVPAIDGDPFTDSQEYPRRFSVGSARMADGKTGVPVRFSDAFRERPVIYVMKREGGAWQLYDLRLASGETLRDLLD</sequence>
<dbReference type="Gene3D" id="3.10.450.50">
    <property type="match status" value="1"/>
</dbReference>
<dbReference type="EMBL" id="FOVF01000001">
    <property type="protein sequence ID" value="SFM97803.1"/>
    <property type="molecule type" value="Genomic_DNA"/>
</dbReference>
<dbReference type="Pfam" id="PF12883">
    <property type="entry name" value="DUF3828"/>
    <property type="match status" value="1"/>
</dbReference>
<reference evidence="3 4" key="1">
    <citation type="submission" date="2016-10" db="EMBL/GenBank/DDBJ databases">
        <authorList>
            <person name="de Groot N.N."/>
        </authorList>
    </citation>
    <scope>NUCLEOTIDE SEQUENCE [LARGE SCALE GENOMIC DNA]</scope>
    <source>
        <strain evidence="3 4">CGMCC 1.7659</strain>
    </source>
</reference>
<proteinExistence type="predicted"/>
<protein>
    <recommendedName>
        <fullName evidence="2">DUF3828 domain-containing protein</fullName>
    </recommendedName>
</protein>
<feature type="chain" id="PRO_5011750895" description="DUF3828 domain-containing protein" evidence="1">
    <location>
        <begin position="26"/>
        <end position="287"/>
    </location>
</feature>
<evidence type="ECO:0000256" key="1">
    <source>
        <dbReference type="SAM" id="SignalP"/>
    </source>
</evidence>
<keyword evidence="4" id="KW-1185">Reference proteome</keyword>
<name>A0A1I4V9E5_9GAMM</name>
<accession>A0A1I4V9E5</accession>
<feature type="domain" description="DUF3828" evidence="2">
    <location>
        <begin position="173"/>
        <end position="276"/>
    </location>
</feature>
<dbReference type="InterPro" id="IPR024289">
    <property type="entry name" value="DUF3828"/>
</dbReference>
<evidence type="ECO:0000313" key="4">
    <source>
        <dbReference type="Proteomes" id="UP000198575"/>
    </source>
</evidence>
<evidence type="ECO:0000313" key="3">
    <source>
        <dbReference type="EMBL" id="SFM97803.1"/>
    </source>
</evidence>
<keyword evidence="1" id="KW-0732">Signal</keyword>
<organism evidence="3 4">
    <name type="scientific">Dokdonella immobilis</name>
    <dbReference type="NCBI Taxonomy" id="578942"/>
    <lineage>
        <taxon>Bacteria</taxon>
        <taxon>Pseudomonadati</taxon>
        <taxon>Pseudomonadota</taxon>
        <taxon>Gammaproteobacteria</taxon>
        <taxon>Lysobacterales</taxon>
        <taxon>Rhodanobacteraceae</taxon>
        <taxon>Dokdonella</taxon>
    </lineage>
</organism>
<dbReference type="Proteomes" id="UP000198575">
    <property type="component" value="Unassembled WGS sequence"/>
</dbReference>